<dbReference type="InterPro" id="IPR029063">
    <property type="entry name" value="SAM-dependent_MTases_sf"/>
</dbReference>
<evidence type="ECO:0000313" key="6">
    <source>
        <dbReference type="Proteomes" id="UP001178507"/>
    </source>
</evidence>
<proteinExistence type="inferred from homology"/>
<dbReference type="Gene3D" id="3.40.50.150">
    <property type="entry name" value="Vaccinia Virus protein VP39"/>
    <property type="match status" value="1"/>
</dbReference>
<reference evidence="5" key="1">
    <citation type="submission" date="2023-08" db="EMBL/GenBank/DDBJ databases">
        <authorList>
            <person name="Chen Y."/>
            <person name="Shah S."/>
            <person name="Dougan E. K."/>
            <person name="Thang M."/>
            <person name="Chan C."/>
        </authorList>
    </citation>
    <scope>NUCLEOTIDE SEQUENCE</scope>
</reference>
<comment type="similarity">
    <text evidence="1">Belongs to the methyltransferase superfamily.</text>
</comment>
<sequence>MTGNSQLSYGDGCQYWDDRYLSKGSPDEWLLTWRCIAPIFEKYCGQRKRWRILHAGCGNSALTDEMHEAGYECITSIDNSATAIEQMKAAHCEMEWHCMDATAMSFRDRHFDVVIEKGLVDCLLCMEAKDLESTKFLKEVVRVLALEGLFFCISFSQSRGWRFQDLELRVLEMQPLPAGRAGLNFLYVCQKHGEDILDRWPCVRRDLELGLSKEEYRLLDQPAAAWGAAAEAAPGDVVEVAEAFESGDAAATLLPAGLRGIVKFRDEDGDALIRFPRLEGVDSVDRFVLQGDIARLRLRTTM</sequence>
<evidence type="ECO:0000256" key="1">
    <source>
        <dbReference type="ARBA" id="ARBA00008361"/>
    </source>
</evidence>
<dbReference type="InterPro" id="IPR013216">
    <property type="entry name" value="Methyltransf_11"/>
</dbReference>
<dbReference type="InterPro" id="IPR051419">
    <property type="entry name" value="Lys/N-term_MeTrsfase_sf"/>
</dbReference>
<dbReference type="EMBL" id="CAUJNA010003220">
    <property type="protein sequence ID" value="CAJ1396155.1"/>
    <property type="molecule type" value="Genomic_DNA"/>
</dbReference>
<keyword evidence="6" id="KW-1185">Reference proteome</keyword>
<dbReference type="GO" id="GO:0008757">
    <property type="term" value="F:S-adenosylmethionine-dependent methyltransferase activity"/>
    <property type="evidence" value="ECO:0007669"/>
    <property type="project" value="InterPro"/>
</dbReference>
<protein>
    <recommendedName>
        <fullName evidence="4">Methyltransferase type 11 domain-containing protein</fullName>
    </recommendedName>
</protein>
<keyword evidence="2" id="KW-0489">Methyltransferase</keyword>
<keyword evidence="3" id="KW-0808">Transferase</keyword>
<dbReference type="AlphaFoldDB" id="A0AA36N2I8"/>
<gene>
    <name evidence="5" type="ORF">EVOR1521_LOCUS20430</name>
</gene>
<accession>A0AA36N2I8</accession>
<comment type="caution">
    <text evidence="5">The sequence shown here is derived from an EMBL/GenBank/DDBJ whole genome shotgun (WGS) entry which is preliminary data.</text>
</comment>
<name>A0AA36N2I8_9DINO</name>
<dbReference type="GO" id="GO:0032259">
    <property type="term" value="P:methylation"/>
    <property type="evidence" value="ECO:0007669"/>
    <property type="project" value="UniProtKB-KW"/>
</dbReference>
<evidence type="ECO:0000259" key="4">
    <source>
        <dbReference type="Pfam" id="PF08241"/>
    </source>
</evidence>
<dbReference type="Proteomes" id="UP001178507">
    <property type="component" value="Unassembled WGS sequence"/>
</dbReference>
<dbReference type="SUPFAM" id="SSF53335">
    <property type="entry name" value="S-adenosyl-L-methionine-dependent methyltransferases"/>
    <property type="match status" value="1"/>
</dbReference>
<feature type="domain" description="Methyltransferase type 11" evidence="4">
    <location>
        <begin position="53"/>
        <end position="152"/>
    </location>
</feature>
<dbReference type="PANTHER" id="PTHR12176">
    <property type="entry name" value="SAM-DEPENDENT METHYLTRANSFERASE SUPERFAMILY PROTEIN"/>
    <property type="match status" value="1"/>
</dbReference>
<evidence type="ECO:0000256" key="2">
    <source>
        <dbReference type="ARBA" id="ARBA00022603"/>
    </source>
</evidence>
<dbReference type="Pfam" id="PF08241">
    <property type="entry name" value="Methyltransf_11"/>
    <property type="match status" value="1"/>
</dbReference>
<dbReference type="CDD" id="cd02440">
    <property type="entry name" value="AdoMet_MTases"/>
    <property type="match status" value="1"/>
</dbReference>
<evidence type="ECO:0000313" key="5">
    <source>
        <dbReference type="EMBL" id="CAJ1396155.1"/>
    </source>
</evidence>
<organism evidence="5 6">
    <name type="scientific">Effrenium voratum</name>
    <dbReference type="NCBI Taxonomy" id="2562239"/>
    <lineage>
        <taxon>Eukaryota</taxon>
        <taxon>Sar</taxon>
        <taxon>Alveolata</taxon>
        <taxon>Dinophyceae</taxon>
        <taxon>Suessiales</taxon>
        <taxon>Symbiodiniaceae</taxon>
        <taxon>Effrenium</taxon>
    </lineage>
</organism>
<evidence type="ECO:0000256" key="3">
    <source>
        <dbReference type="ARBA" id="ARBA00022679"/>
    </source>
</evidence>